<dbReference type="AlphaFoldDB" id="A0A378NVK7"/>
<dbReference type="CDD" id="cd04301">
    <property type="entry name" value="NAT_SF"/>
    <property type="match status" value="1"/>
</dbReference>
<protein>
    <submittedName>
        <fullName evidence="2">Putative acyltransferase</fullName>
    </submittedName>
</protein>
<evidence type="ECO:0000313" key="3">
    <source>
        <dbReference type="Proteomes" id="UP000255234"/>
    </source>
</evidence>
<name>A0A378NVK7_9FIRM</name>
<dbReference type="PANTHER" id="PTHR13355">
    <property type="entry name" value="GLUCOSAMINE 6-PHOSPHATE N-ACETYLTRANSFERASE"/>
    <property type="match status" value="1"/>
</dbReference>
<evidence type="ECO:0000259" key="1">
    <source>
        <dbReference type="PROSITE" id="PS51186"/>
    </source>
</evidence>
<sequence>MNLKYKFFDYLPQEAKDIRTEVFVNEQKFENEFDDIDDIAYHLIIWEGEKAIANARLYREKDEKNSYIIGRLAVLKEYRKCHIGTKLMNLLEEKVKALSGEKISLSAQCRARAFYESLGYKASGDIYLDEYCPHIHMEKLIK</sequence>
<dbReference type="EMBL" id="UGPP01000001">
    <property type="protein sequence ID" value="STY71906.1"/>
    <property type="molecule type" value="Genomic_DNA"/>
</dbReference>
<dbReference type="SUPFAM" id="SSF55729">
    <property type="entry name" value="Acyl-CoA N-acyltransferases (Nat)"/>
    <property type="match status" value="1"/>
</dbReference>
<dbReference type="InterPro" id="IPR039143">
    <property type="entry name" value="GNPNAT1-like"/>
</dbReference>
<dbReference type="PROSITE" id="PS51186">
    <property type="entry name" value="GNAT"/>
    <property type="match status" value="1"/>
</dbReference>
<dbReference type="InterPro" id="IPR016181">
    <property type="entry name" value="Acyl_CoA_acyltransferase"/>
</dbReference>
<reference evidence="2 3" key="1">
    <citation type="submission" date="2018-06" db="EMBL/GenBank/DDBJ databases">
        <authorList>
            <consortium name="Pathogen Informatics"/>
            <person name="Doyle S."/>
        </authorList>
    </citation>
    <scope>NUCLEOTIDE SEQUENCE [LARGE SCALE GENOMIC DNA]</scope>
    <source>
        <strain evidence="2 3">NCTC10571</strain>
    </source>
</reference>
<feature type="domain" description="N-acetyltransferase" evidence="1">
    <location>
        <begin position="3"/>
        <end position="142"/>
    </location>
</feature>
<accession>A0A378NVK7</accession>
<evidence type="ECO:0000313" key="2">
    <source>
        <dbReference type="EMBL" id="STY71906.1"/>
    </source>
</evidence>
<dbReference type="Proteomes" id="UP000255234">
    <property type="component" value="Unassembled WGS sequence"/>
</dbReference>
<dbReference type="Gene3D" id="3.40.630.30">
    <property type="match status" value="1"/>
</dbReference>
<dbReference type="InterPro" id="IPR000182">
    <property type="entry name" value="GNAT_dom"/>
</dbReference>
<keyword evidence="2" id="KW-0808">Transferase</keyword>
<proteinExistence type="predicted"/>
<dbReference type="GO" id="GO:0008080">
    <property type="term" value="F:N-acetyltransferase activity"/>
    <property type="evidence" value="ECO:0007669"/>
    <property type="project" value="TreeGrafter"/>
</dbReference>
<dbReference type="Pfam" id="PF13673">
    <property type="entry name" value="Acetyltransf_10"/>
    <property type="match status" value="1"/>
</dbReference>
<dbReference type="RefSeq" id="WP_115152055.1">
    <property type="nucleotide sequence ID" value="NZ_UGPP01000001.1"/>
</dbReference>
<keyword evidence="2" id="KW-0012">Acyltransferase</keyword>
<gene>
    <name evidence="2" type="ORF">NCTC10571_02084</name>
</gene>
<organism evidence="2 3">
    <name type="scientific">Megamonas hypermegale</name>
    <dbReference type="NCBI Taxonomy" id="158847"/>
    <lineage>
        <taxon>Bacteria</taxon>
        <taxon>Bacillati</taxon>
        <taxon>Bacillota</taxon>
        <taxon>Negativicutes</taxon>
        <taxon>Selenomonadales</taxon>
        <taxon>Selenomonadaceae</taxon>
        <taxon>Megamonas</taxon>
    </lineage>
</organism>